<dbReference type="PROSITE" id="PS00028">
    <property type="entry name" value="ZINC_FINGER_C2H2_1"/>
    <property type="match status" value="1"/>
</dbReference>
<dbReference type="Proteomes" id="UP001174936">
    <property type="component" value="Unassembled WGS sequence"/>
</dbReference>
<feature type="compositionally biased region" description="Basic and acidic residues" evidence="1">
    <location>
        <begin position="152"/>
        <end position="163"/>
    </location>
</feature>
<feature type="compositionally biased region" description="Polar residues" evidence="1">
    <location>
        <begin position="190"/>
        <end position="209"/>
    </location>
</feature>
<reference evidence="3" key="1">
    <citation type="submission" date="2023-06" db="EMBL/GenBank/DDBJ databases">
        <title>Genome-scale phylogeny and comparative genomics of the fungal order Sordariales.</title>
        <authorList>
            <consortium name="Lawrence Berkeley National Laboratory"/>
            <person name="Hensen N."/>
            <person name="Bonometti L."/>
            <person name="Westerberg I."/>
            <person name="Brannstrom I.O."/>
            <person name="Guillou S."/>
            <person name="Cros-Aarteil S."/>
            <person name="Calhoun S."/>
            <person name="Haridas S."/>
            <person name="Kuo A."/>
            <person name="Mondo S."/>
            <person name="Pangilinan J."/>
            <person name="Riley R."/>
            <person name="Labutti K."/>
            <person name="Andreopoulos B."/>
            <person name="Lipzen A."/>
            <person name="Chen C."/>
            <person name="Yanf M."/>
            <person name="Daum C."/>
            <person name="Ng V."/>
            <person name="Clum A."/>
            <person name="Steindorff A."/>
            <person name="Ohm R."/>
            <person name="Martin F."/>
            <person name="Silar P."/>
            <person name="Natvig D."/>
            <person name="Lalanne C."/>
            <person name="Gautier V."/>
            <person name="Ament-Velasquez S.L."/>
            <person name="Kruys A."/>
            <person name="Hutchinson M.I."/>
            <person name="Powell A.J."/>
            <person name="Barry K."/>
            <person name="Miller A.N."/>
            <person name="Grigoriev I.V."/>
            <person name="Debuchy R."/>
            <person name="Gladieux P."/>
            <person name="Thoren M.H."/>
            <person name="Johannesson H."/>
        </authorList>
    </citation>
    <scope>NUCLEOTIDE SEQUENCE</scope>
    <source>
        <strain evidence="3">SMH2532-1</strain>
    </source>
</reference>
<evidence type="ECO:0000313" key="4">
    <source>
        <dbReference type="Proteomes" id="UP001174936"/>
    </source>
</evidence>
<evidence type="ECO:0000259" key="2">
    <source>
        <dbReference type="PROSITE" id="PS00028"/>
    </source>
</evidence>
<sequence>MSPSAPFSPSQAPLARDTALELVEGTASTQPTGGSVSGILLDENGLPQMDDSRRAIQEFRGALQVAAASLGEQLGEPVSPMMEGILSTGDRVIHIAQALESQARTLAAERHIRLRKERQLTRILAGLTSGLKGKLLKCQQCRIQFETPDQHDIHDEQYHRDKSPTAATAPPSTKSSYNPPVDAMMPPAPNTISGQPSAHDQPGSATLVSDQDAVYRRQRKQHINDDRRPSDPHPLPVRHQAAHERRPPPKRRCSEQHFSNSTPQPRTAVSILPASAPVQRASSRSNFEHPVSPPFVFGRDAQHHAHPGQPSAPPIQHPHQFMAPSHPTSPPGVVNGRSGIWAHDPIYVINAAHFEEPTAPTFQHIDWPGTVPGETSSFAPWEGMAMETPRMPSACAPYSVEWVGETPSFMRSPADTATPFASLTENYNGHLDDKQLLPPGHYLI</sequence>
<organism evidence="3 4">
    <name type="scientific">Cercophora newfieldiana</name>
    <dbReference type="NCBI Taxonomy" id="92897"/>
    <lineage>
        <taxon>Eukaryota</taxon>
        <taxon>Fungi</taxon>
        <taxon>Dikarya</taxon>
        <taxon>Ascomycota</taxon>
        <taxon>Pezizomycotina</taxon>
        <taxon>Sordariomycetes</taxon>
        <taxon>Sordariomycetidae</taxon>
        <taxon>Sordariales</taxon>
        <taxon>Lasiosphaeriaceae</taxon>
        <taxon>Cercophora</taxon>
    </lineage>
</organism>
<dbReference type="InterPro" id="IPR013087">
    <property type="entry name" value="Znf_C2H2_type"/>
</dbReference>
<feature type="domain" description="C2H2-type" evidence="2">
    <location>
        <begin position="138"/>
        <end position="159"/>
    </location>
</feature>
<feature type="compositionally biased region" description="Polar residues" evidence="1">
    <location>
        <begin position="256"/>
        <end position="267"/>
    </location>
</feature>
<protein>
    <recommendedName>
        <fullName evidence="2">C2H2-type domain-containing protein</fullName>
    </recommendedName>
</protein>
<evidence type="ECO:0000313" key="3">
    <source>
        <dbReference type="EMBL" id="KAK0655174.1"/>
    </source>
</evidence>
<name>A0AA40CZV7_9PEZI</name>
<keyword evidence="4" id="KW-1185">Reference proteome</keyword>
<dbReference type="EMBL" id="JAULSV010000001">
    <property type="protein sequence ID" value="KAK0655174.1"/>
    <property type="molecule type" value="Genomic_DNA"/>
</dbReference>
<feature type="region of interest" description="Disordered" evidence="1">
    <location>
        <begin position="152"/>
        <end position="267"/>
    </location>
</feature>
<gene>
    <name evidence="3" type="ORF">B0T16DRAFT_6048</name>
</gene>
<feature type="compositionally biased region" description="Basic and acidic residues" evidence="1">
    <location>
        <begin position="241"/>
        <end position="255"/>
    </location>
</feature>
<proteinExistence type="predicted"/>
<feature type="compositionally biased region" description="Basic and acidic residues" evidence="1">
    <location>
        <begin position="222"/>
        <end position="231"/>
    </location>
</feature>
<dbReference type="AlphaFoldDB" id="A0AA40CZV7"/>
<evidence type="ECO:0000256" key="1">
    <source>
        <dbReference type="SAM" id="MobiDB-lite"/>
    </source>
</evidence>
<comment type="caution">
    <text evidence="3">The sequence shown here is derived from an EMBL/GenBank/DDBJ whole genome shotgun (WGS) entry which is preliminary data.</text>
</comment>
<accession>A0AA40CZV7</accession>